<evidence type="ECO:0000313" key="2">
    <source>
        <dbReference type="Proteomes" id="UP000030693"/>
    </source>
</evidence>
<reference evidence="1" key="1">
    <citation type="submission" date="2013-04" db="EMBL/GenBank/DDBJ databases">
        <title>The Genome Sequence of Fonticula alba ATCC 38817.</title>
        <authorList>
            <consortium name="The Broad Institute Genomics Platform"/>
            <person name="Russ C."/>
            <person name="Cuomo C."/>
            <person name="Burger G."/>
            <person name="Gray M.W."/>
            <person name="Holland P.W.H."/>
            <person name="King N."/>
            <person name="Lang F.B.F."/>
            <person name="Roger A.J."/>
            <person name="Ruiz-Trillo I."/>
            <person name="Brown M."/>
            <person name="Walker B."/>
            <person name="Young S."/>
            <person name="Zeng Q."/>
            <person name="Gargeya S."/>
            <person name="Fitzgerald M."/>
            <person name="Haas B."/>
            <person name="Abouelleil A."/>
            <person name="Allen A.W."/>
            <person name="Alvarado L."/>
            <person name="Arachchi H.M."/>
            <person name="Berlin A.M."/>
            <person name="Chapman S.B."/>
            <person name="Gainer-Dewar J."/>
            <person name="Goldberg J."/>
            <person name="Griggs A."/>
            <person name="Gujja S."/>
            <person name="Hansen M."/>
            <person name="Howarth C."/>
            <person name="Imamovic A."/>
            <person name="Ireland A."/>
            <person name="Larimer J."/>
            <person name="McCowan C."/>
            <person name="Murphy C."/>
            <person name="Pearson M."/>
            <person name="Poon T.W."/>
            <person name="Priest M."/>
            <person name="Roberts A."/>
            <person name="Saif S."/>
            <person name="Shea T."/>
            <person name="Sisk P."/>
            <person name="Sykes S."/>
            <person name="Wortman J."/>
            <person name="Nusbaum C."/>
            <person name="Birren B."/>
        </authorList>
    </citation>
    <scope>NUCLEOTIDE SEQUENCE [LARGE SCALE GENOMIC DNA]</scope>
    <source>
        <strain evidence="1">ATCC 38817</strain>
    </source>
</reference>
<dbReference type="Proteomes" id="UP000030693">
    <property type="component" value="Unassembled WGS sequence"/>
</dbReference>
<sequence>MSALFARIFGNMINEYMIKRLGESALFKRMAIFTHRNISQVQQKTLDTQRDIQRQIRESGGVSNYSNKVAADAKGGWREFVRVFKEEANRKD</sequence>
<gene>
    <name evidence="1" type="ORF">H696_00949</name>
</gene>
<accession>A0A058ZIR9</accession>
<dbReference type="RefSeq" id="XP_009493113.1">
    <property type="nucleotide sequence ID" value="XM_009494838.1"/>
</dbReference>
<dbReference type="GeneID" id="20525674"/>
<name>A0A058ZIR9_FONAL</name>
<protein>
    <submittedName>
        <fullName evidence="1">Uncharacterized protein</fullName>
    </submittedName>
</protein>
<proteinExistence type="predicted"/>
<dbReference type="EMBL" id="KB932201">
    <property type="protein sequence ID" value="KCV73412.1"/>
    <property type="molecule type" value="Genomic_DNA"/>
</dbReference>
<organism evidence="1">
    <name type="scientific">Fonticula alba</name>
    <name type="common">Slime mold</name>
    <dbReference type="NCBI Taxonomy" id="691883"/>
    <lineage>
        <taxon>Eukaryota</taxon>
        <taxon>Rotosphaerida</taxon>
        <taxon>Fonticulaceae</taxon>
        <taxon>Fonticula</taxon>
    </lineage>
</organism>
<keyword evidence="2" id="KW-1185">Reference proteome</keyword>
<dbReference type="AlphaFoldDB" id="A0A058ZIR9"/>
<evidence type="ECO:0000313" key="1">
    <source>
        <dbReference type="EMBL" id="KCV73412.1"/>
    </source>
</evidence>